<comment type="caution">
    <text evidence="2">The sequence shown here is derived from an EMBL/GenBank/DDBJ whole genome shotgun (WGS) entry which is preliminary data.</text>
</comment>
<organism evidence="2 3">
    <name type="scientific">Phenylobacterium ferrooxidans</name>
    <dbReference type="NCBI Taxonomy" id="2982689"/>
    <lineage>
        <taxon>Bacteria</taxon>
        <taxon>Pseudomonadati</taxon>
        <taxon>Pseudomonadota</taxon>
        <taxon>Alphaproteobacteria</taxon>
        <taxon>Caulobacterales</taxon>
        <taxon>Caulobacteraceae</taxon>
        <taxon>Phenylobacterium</taxon>
    </lineage>
</organism>
<dbReference type="RefSeq" id="WP_377369242.1">
    <property type="nucleotide sequence ID" value="NZ_JAOTJD010000012.1"/>
</dbReference>
<reference evidence="2 3" key="1">
    <citation type="submission" date="2022-09" db="EMBL/GenBank/DDBJ databases">
        <title>New species of Phenylobacterium.</title>
        <authorList>
            <person name="Mieszkin S."/>
        </authorList>
    </citation>
    <scope>NUCLEOTIDE SEQUENCE [LARGE SCALE GENOMIC DNA]</scope>
    <source>
        <strain evidence="2 3">HK31-G</strain>
    </source>
</reference>
<keyword evidence="1" id="KW-0732">Signal</keyword>
<keyword evidence="3" id="KW-1185">Reference proteome</keyword>
<name>A0ABW6CPB3_9CAUL</name>
<feature type="chain" id="PRO_5047345274" evidence="1">
    <location>
        <begin position="30"/>
        <end position="254"/>
    </location>
</feature>
<evidence type="ECO:0000256" key="1">
    <source>
        <dbReference type="SAM" id="SignalP"/>
    </source>
</evidence>
<evidence type="ECO:0000313" key="3">
    <source>
        <dbReference type="Proteomes" id="UP001598130"/>
    </source>
</evidence>
<protein>
    <submittedName>
        <fullName evidence="2">DUF4908 domain-containing protein</fullName>
    </submittedName>
</protein>
<gene>
    <name evidence="2" type="ORF">OCL97_08255</name>
</gene>
<accession>A0ABW6CPB3</accession>
<dbReference type="InterPro" id="IPR032591">
    <property type="entry name" value="DUF4908"/>
</dbReference>
<dbReference type="EMBL" id="JAOTJD010000012">
    <property type="protein sequence ID" value="MFD3263951.1"/>
    <property type="molecule type" value="Genomic_DNA"/>
</dbReference>
<dbReference type="Proteomes" id="UP001598130">
    <property type="component" value="Unassembled WGS sequence"/>
</dbReference>
<proteinExistence type="predicted"/>
<sequence>MRSETPAPACKLAFVTALAVAGLAGPAWAGPADNLRESLFGQHPAAGRNQSPPVARYVSQEGDVFVLDRSQNRPLLKFQDSPEVWALKPQPAPRGDIIYKNDLGEPVLRATRLGGLTLFTEDRPGGTAAALAGGGPALRLPALGPQQLLERLAQASARATRAARRLIPFEADASPASSALVADAALVTSEAVIRMSKRPGGPALIARFTKVKLVEGHRPSATVQQGVMRITITPHDGLAGRPSSDRIMAAAGSR</sequence>
<dbReference type="Pfam" id="PF16252">
    <property type="entry name" value="DUF4908"/>
    <property type="match status" value="1"/>
</dbReference>
<feature type="signal peptide" evidence="1">
    <location>
        <begin position="1"/>
        <end position="29"/>
    </location>
</feature>
<evidence type="ECO:0000313" key="2">
    <source>
        <dbReference type="EMBL" id="MFD3263951.1"/>
    </source>
</evidence>